<evidence type="ECO:0000313" key="2">
    <source>
        <dbReference type="Proteomes" id="UP000070501"/>
    </source>
</evidence>
<dbReference type="Pfam" id="PF13911">
    <property type="entry name" value="AhpC-TSA_2"/>
    <property type="match status" value="1"/>
</dbReference>
<accession>A0A136JBZ5</accession>
<dbReference type="InParanoid" id="A0A136JBZ5"/>
<keyword evidence="2" id="KW-1185">Reference proteome</keyword>
<dbReference type="AlphaFoldDB" id="A0A136JBZ5"/>
<dbReference type="PANTHER" id="PTHR42336">
    <property type="entry name" value="THIOREDOXIN DOMAIN-CONTAINING PROTEIN-RELATED"/>
    <property type="match status" value="1"/>
</dbReference>
<sequence length="197" mass="21889">MCTPEQASFITLYTHTNTHTRTHTPALLVRLTTDGTTVAEKSFKAMTTLSQLYKNQIHFVAVSHSSPEATEAWVVSVGGNWDVEVVIDEERDLYAQYGLGVSNTWHVLSPASLYKVFRLGKDEGIWNRPTQSGNRWQKSGAFAVKPEEDGRSGWEVKWAQVAASADDVPDLNKAVEALGFEIKTKPKAEEVKSYGFP</sequence>
<dbReference type="InterPro" id="IPR036249">
    <property type="entry name" value="Thioredoxin-like_sf"/>
</dbReference>
<gene>
    <name evidence="1" type="ORF">Micbo1qcDRAFT_45263</name>
</gene>
<dbReference type="Gene3D" id="3.40.30.10">
    <property type="entry name" value="Glutaredoxin"/>
    <property type="match status" value="1"/>
</dbReference>
<dbReference type="PANTHER" id="PTHR42336:SF2">
    <property type="entry name" value="THIOREDOXIN DOMAIN-CONTAINING PROTEIN"/>
    <property type="match status" value="1"/>
</dbReference>
<dbReference type="Proteomes" id="UP000070501">
    <property type="component" value="Unassembled WGS sequence"/>
</dbReference>
<proteinExistence type="predicted"/>
<organism evidence="1 2">
    <name type="scientific">Microdochium bolleyi</name>
    <dbReference type="NCBI Taxonomy" id="196109"/>
    <lineage>
        <taxon>Eukaryota</taxon>
        <taxon>Fungi</taxon>
        <taxon>Dikarya</taxon>
        <taxon>Ascomycota</taxon>
        <taxon>Pezizomycotina</taxon>
        <taxon>Sordariomycetes</taxon>
        <taxon>Xylariomycetidae</taxon>
        <taxon>Xylariales</taxon>
        <taxon>Microdochiaceae</taxon>
        <taxon>Microdochium</taxon>
    </lineage>
</organism>
<dbReference type="InterPro" id="IPR032801">
    <property type="entry name" value="PXL2A/B/C"/>
</dbReference>
<dbReference type="OrthoDB" id="40334at2759"/>
<protein>
    <submittedName>
        <fullName evidence="1">Uncharacterized protein</fullName>
    </submittedName>
</protein>
<name>A0A136JBZ5_9PEZI</name>
<dbReference type="EMBL" id="KQ964247">
    <property type="protein sequence ID" value="KXJ94626.1"/>
    <property type="molecule type" value="Genomic_DNA"/>
</dbReference>
<dbReference type="SUPFAM" id="SSF52833">
    <property type="entry name" value="Thioredoxin-like"/>
    <property type="match status" value="1"/>
</dbReference>
<evidence type="ECO:0000313" key="1">
    <source>
        <dbReference type="EMBL" id="KXJ94626.1"/>
    </source>
</evidence>
<reference evidence="2" key="1">
    <citation type="submission" date="2016-02" db="EMBL/GenBank/DDBJ databases">
        <title>Draft genome sequence of Microdochium bolleyi, a fungal endophyte of beachgrass.</title>
        <authorList>
            <consortium name="DOE Joint Genome Institute"/>
            <person name="David A.S."/>
            <person name="May G."/>
            <person name="Haridas S."/>
            <person name="Lim J."/>
            <person name="Wang M."/>
            <person name="Labutti K."/>
            <person name="Lipzen A."/>
            <person name="Barry K."/>
            <person name="Grigoriev I.V."/>
        </authorList>
    </citation>
    <scope>NUCLEOTIDE SEQUENCE [LARGE SCALE GENOMIC DNA]</scope>
    <source>
        <strain evidence="2">J235TASD1</strain>
    </source>
</reference>